<sequence length="123" mass="13138">MLQKWGKGGSVIVIAGIALIISLFLPWVDLGIFSVSGFQQEGYLVLILFAYPLYVAFANKPINAIAGLATSIISVVFLFYFLSSKSESLFGETINAAGTGLYLALVASFVLVVGVVLKIKESK</sequence>
<dbReference type="AlphaFoldDB" id="A0A841Q5X5"/>
<comment type="caution">
    <text evidence="2">The sequence shown here is derived from an EMBL/GenBank/DDBJ whole genome shotgun (WGS) entry which is preliminary data.</text>
</comment>
<name>A0A841Q5X5_9BACI</name>
<keyword evidence="3" id="KW-1185">Reference proteome</keyword>
<keyword evidence="1" id="KW-0472">Membrane</keyword>
<gene>
    <name evidence="2" type="ORF">HNQ94_002261</name>
</gene>
<evidence type="ECO:0000313" key="3">
    <source>
        <dbReference type="Proteomes" id="UP000581688"/>
    </source>
</evidence>
<feature type="transmembrane region" description="Helical" evidence="1">
    <location>
        <begin position="64"/>
        <end position="82"/>
    </location>
</feature>
<dbReference type="EMBL" id="JACHGH010000006">
    <property type="protein sequence ID" value="MBB6453810.1"/>
    <property type="molecule type" value="Genomic_DNA"/>
</dbReference>
<evidence type="ECO:0000313" key="2">
    <source>
        <dbReference type="EMBL" id="MBB6453810.1"/>
    </source>
</evidence>
<organism evidence="2 3">
    <name type="scientific">Salirhabdus euzebyi</name>
    <dbReference type="NCBI Taxonomy" id="394506"/>
    <lineage>
        <taxon>Bacteria</taxon>
        <taxon>Bacillati</taxon>
        <taxon>Bacillota</taxon>
        <taxon>Bacilli</taxon>
        <taxon>Bacillales</taxon>
        <taxon>Bacillaceae</taxon>
        <taxon>Salirhabdus</taxon>
    </lineage>
</organism>
<dbReference type="RefSeq" id="WP_174496642.1">
    <property type="nucleotide sequence ID" value="NZ_CADDWK010000008.1"/>
</dbReference>
<dbReference type="Proteomes" id="UP000581688">
    <property type="component" value="Unassembled WGS sequence"/>
</dbReference>
<feature type="transmembrane region" description="Helical" evidence="1">
    <location>
        <begin position="40"/>
        <end position="57"/>
    </location>
</feature>
<keyword evidence="1" id="KW-0812">Transmembrane</keyword>
<accession>A0A841Q5X5</accession>
<keyword evidence="1" id="KW-1133">Transmembrane helix</keyword>
<feature type="transmembrane region" description="Helical" evidence="1">
    <location>
        <begin position="94"/>
        <end position="117"/>
    </location>
</feature>
<feature type="transmembrane region" description="Helical" evidence="1">
    <location>
        <begin position="9"/>
        <end position="28"/>
    </location>
</feature>
<evidence type="ECO:0000256" key="1">
    <source>
        <dbReference type="SAM" id="Phobius"/>
    </source>
</evidence>
<evidence type="ECO:0008006" key="4">
    <source>
        <dbReference type="Google" id="ProtNLM"/>
    </source>
</evidence>
<reference evidence="2 3" key="1">
    <citation type="submission" date="2020-08" db="EMBL/GenBank/DDBJ databases">
        <title>Genomic Encyclopedia of Type Strains, Phase IV (KMG-IV): sequencing the most valuable type-strain genomes for metagenomic binning, comparative biology and taxonomic classification.</title>
        <authorList>
            <person name="Goeker M."/>
        </authorList>
    </citation>
    <scope>NUCLEOTIDE SEQUENCE [LARGE SCALE GENOMIC DNA]</scope>
    <source>
        <strain evidence="2 3">DSM 19612</strain>
    </source>
</reference>
<protein>
    <recommendedName>
        <fullName evidence="4">Permease</fullName>
    </recommendedName>
</protein>
<proteinExistence type="predicted"/>